<dbReference type="InterPro" id="IPR001173">
    <property type="entry name" value="Glyco_trans_2-like"/>
</dbReference>
<dbReference type="CDD" id="cd04186">
    <property type="entry name" value="GT_2_like_c"/>
    <property type="match status" value="1"/>
</dbReference>
<dbReference type="InterPro" id="IPR029044">
    <property type="entry name" value="Nucleotide-diphossugar_trans"/>
</dbReference>
<keyword evidence="3" id="KW-0808">Transferase</keyword>
<evidence type="ECO:0000256" key="2">
    <source>
        <dbReference type="ARBA" id="ARBA00022676"/>
    </source>
</evidence>
<keyword evidence="2" id="KW-0328">Glycosyltransferase</keyword>
<dbReference type="AlphaFoldDB" id="A0A0G0MLF6"/>
<dbReference type="Gene3D" id="3.90.550.10">
    <property type="entry name" value="Spore Coat Polysaccharide Biosynthesis Protein SpsA, Chain A"/>
    <property type="match status" value="1"/>
</dbReference>
<evidence type="ECO:0000313" key="5">
    <source>
        <dbReference type="EMBL" id="KKR04844.1"/>
    </source>
</evidence>
<comment type="caution">
    <text evidence="5">The sequence shown here is derived from an EMBL/GenBank/DDBJ whole genome shotgun (WGS) entry which is preliminary data.</text>
</comment>
<dbReference type="GO" id="GO:0016757">
    <property type="term" value="F:glycosyltransferase activity"/>
    <property type="evidence" value="ECO:0007669"/>
    <property type="project" value="UniProtKB-KW"/>
</dbReference>
<evidence type="ECO:0000259" key="4">
    <source>
        <dbReference type="Pfam" id="PF00535"/>
    </source>
</evidence>
<comment type="similarity">
    <text evidence="1">Belongs to the glycosyltransferase 2 family.</text>
</comment>
<gene>
    <name evidence="5" type="ORF">UT30_C0003G0033</name>
</gene>
<dbReference type="SUPFAM" id="SSF53448">
    <property type="entry name" value="Nucleotide-diphospho-sugar transferases"/>
    <property type="match status" value="1"/>
</dbReference>
<evidence type="ECO:0000313" key="6">
    <source>
        <dbReference type="Proteomes" id="UP000033935"/>
    </source>
</evidence>
<name>A0A0G0MLF6_9BACT</name>
<accession>A0A0G0MLF6</accession>
<dbReference type="PANTHER" id="PTHR43179:SF12">
    <property type="entry name" value="GALACTOFURANOSYLTRANSFERASE GLFT2"/>
    <property type="match status" value="1"/>
</dbReference>
<organism evidence="5 6">
    <name type="scientific">Candidatus Uhrbacteria bacterium GW2011_GWF2_39_13</name>
    <dbReference type="NCBI Taxonomy" id="1618995"/>
    <lineage>
        <taxon>Bacteria</taxon>
        <taxon>Candidatus Uhriibacteriota</taxon>
    </lineage>
</organism>
<dbReference type="Proteomes" id="UP000033935">
    <property type="component" value="Unassembled WGS sequence"/>
</dbReference>
<sequence>MNDPLMSIHIVTWNSMRFLPELLKSITEQTFKEINVLIIDNASSDGVENFVKEHYPDIVFIRNARNLGFSAAHNQGIRYAIEHWSEGALQNRFILLTNPDIIFTPTYLEELMNATHTHPHVASFGGKLLRAFGENTGDEVFKQTVRSDRLDSVGLHPHRNCTVTDRGAGELDQGQYDEETFVFGISGALVLLRAASLEDVRYEDEILDHDFFAYKEDVDLAWRLQQAGWDALYVPRAVAYHYRGMYGPEKSGLWQRLRNHRTKSSLRNFFSTRNHWLMLIKNIRTGHFFLALPWIGLYEGGRFFYVLFFEHSGFRTIKETILLFPVMLKKRTQLFKKAKRSAKELRHWFV</sequence>
<dbReference type="EMBL" id="LBWG01000003">
    <property type="protein sequence ID" value="KKR04844.1"/>
    <property type="molecule type" value="Genomic_DNA"/>
</dbReference>
<dbReference type="Pfam" id="PF00535">
    <property type="entry name" value="Glycos_transf_2"/>
    <property type="match status" value="1"/>
</dbReference>
<protein>
    <recommendedName>
        <fullName evidence="4">Glycosyltransferase 2-like domain-containing protein</fullName>
    </recommendedName>
</protein>
<evidence type="ECO:0000256" key="1">
    <source>
        <dbReference type="ARBA" id="ARBA00006739"/>
    </source>
</evidence>
<proteinExistence type="inferred from homology"/>
<feature type="domain" description="Glycosyltransferase 2-like" evidence="4">
    <location>
        <begin position="7"/>
        <end position="125"/>
    </location>
</feature>
<reference evidence="5 6" key="1">
    <citation type="journal article" date="2015" name="Nature">
        <title>rRNA introns, odd ribosomes, and small enigmatic genomes across a large radiation of phyla.</title>
        <authorList>
            <person name="Brown C.T."/>
            <person name="Hug L.A."/>
            <person name="Thomas B.C."/>
            <person name="Sharon I."/>
            <person name="Castelle C.J."/>
            <person name="Singh A."/>
            <person name="Wilkins M.J."/>
            <person name="Williams K.H."/>
            <person name="Banfield J.F."/>
        </authorList>
    </citation>
    <scope>NUCLEOTIDE SEQUENCE [LARGE SCALE GENOMIC DNA]</scope>
</reference>
<evidence type="ECO:0000256" key="3">
    <source>
        <dbReference type="ARBA" id="ARBA00022679"/>
    </source>
</evidence>
<dbReference type="PANTHER" id="PTHR43179">
    <property type="entry name" value="RHAMNOSYLTRANSFERASE WBBL"/>
    <property type="match status" value="1"/>
</dbReference>